<dbReference type="EMBL" id="NNAY01005346">
    <property type="protein sequence ID" value="OXU16737.1"/>
    <property type="molecule type" value="Genomic_DNA"/>
</dbReference>
<dbReference type="AlphaFoldDB" id="A0A232EEG3"/>
<protein>
    <submittedName>
        <fullName evidence="1">Uncharacterized protein</fullName>
    </submittedName>
</protein>
<dbReference type="Proteomes" id="UP000215335">
    <property type="component" value="Unassembled WGS sequence"/>
</dbReference>
<evidence type="ECO:0000313" key="1">
    <source>
        <dbReference type="EMBL" id="OXU16737.1"/>
    </source>
</evidence>
<reference evidence="1 2" key="1">
    <citation type="journal article" date="2017" name="Curr. Biol.">
        <title>The Evolution of Venom by Co-option of Single-Copy Genes.</title>
        <authorList>
            <person name="Martinson E.O."/>
            <person name="Mrinalini"/>
            <person name="Kelkar Y.D."/>
            <person name="Chang C.H."/>
            <person name="Werren J.H."/>
        </authorList>
    </citation>
    <scope>NUCLEOTIDE SEQUENCE [LARGE SCALE GENOMIC DNA]</scope>
    <source>
        <strain evidence="1 2">Alberta</strain>
        <tissue evidence="1">Whole body</tissue>
    </source>
</reference>
<name>A0A232EEG3_9HYME</name>
<comment type="caution">
    <text evidence="1">The sequence shown here is derived from an EMBL/GenBank/DDBJ whole genome shotgun (WGS) entry which is preliminary data.</text>
</comment>
<keyword evidence="2" id="KW-1185">Reference proteome</keyword>
<sequence length="180" mass="20664">MAQQLKQKILTMNVSEVQKNRSRMSSNQIDMMITYMEDHTYFAKGSITKLGPQEDSSSALAAHNEYVANISESLKSVARNQLDQMRVMCENHRCTNSLLEELNSILKNYLADNPISSAFNQENRRVESVEHDIQPTGLSSSTNSDPINEFDENEEIEEMEILEDEVDFDEIMRHIKKSKN</sequence>
<proteinExistence type="predicted"/>
<gene>
    <name evidence="1" type="ORF">TSAR_005328</name>
</gene>
<evidence type="ECO:0000313" key="2">
    <source>
        <dbReference type="Proteomes" id="UP000215335"/>
    </source>
</evidence>
<organism evidence="1 2">
    <name type="scientific">Trichomalopsis sarcophagae</name>
    <dbReference type="NCBI Taxonomy" id="543379"/>
    <lineage>
        <taxon>Eukaryota</taxon>
        <taxon>Metazoa</taxon>
        <taxon>Ecdysozoa</taxon>
        <taxon>Arthropoda</taxon>
        <taxon>Hexapoda</taxon>
        <taxon>Insecta</taxon>
        <taxon>Pterygota</taxon>
        <taxon>Neoptera</taxon>
        <taxon>Endopterygota</taxon>
        <taxon>Hymenoptera</taxon>
        <taxon>Apocrita</taxon>
        <taxon>Proctotrupomorpha</taxon>
        <taxon>Chalcidoidea</taxon>
        <taxon>Pteromalidae</taxon>
        <taxon>Pteromalinae</taxon>
        <taxon>Trichomalopsis</taxon>
    </lineage>
</organism>
<accession>A0A232EEG3</accession>